<dbReference type="GO" id="GO:0000908">
    <property type="term" value="F:taurine dioxygenase activity"/>
    <property type="evidence" value="ECO:0007669"/>
    <property type="project" value="TreeGrafter"/>
</dbReference>
<dbReference type="GO" id="GO:0046872">
    <property type="term" value="F:metal ion binding"/>
    <property type="evidence" value="ECO:0007669"/>
    <property type="project" value="UniProtKB-KW"/>
</dbReference>
<accession>A0A086P4N7</accession>
<dbReference type="Gene3D" id="3.60.130.10">
    <property type="entry name" value="Clavaminate synthase-like"/>
    <property type="match status" value="1"/>
</dbReference>
<evidence type="ECO:0000259" key="6">
    <source>
        <dbReference type="Pfam" id="PF02668"/>
    </source>
</evidence>
<evidence type="ECO:0000313" key="7">
    <source>
        <dbReference type="EMBL" id="KFG88355.1"/>
    </source>
</evidence>
<gene>
    <name evidence="7" type="ORF">BV98_003938</name>
</gene>
<dbReference type="EMBL" id="JFZA02000062">
    <property type="protein sequence ID" value="KFG88355.1"/>
    <property type="molecule type" value="Genomic_DNA"/>
</dbReference>
<dbReference type="AlphaFoldDB" id="A0A086P4N7"/>
<dbReference type="RefSeq" id="WP_051908646.1">
    <property type="nucleotide sequence ID" value="NZ_BCZD01000016.1"/>
</dbReference>
<dbReference type="eggNOG" id="COG2175">
    <property type="taxonomic scope" value="Bacteria"/>
</dbReference>
<evidence type="ECO:0000256" key="4">
    <source>
        <dbReference type="ARBA" id="ARBA00023002"/>
    </source>
</evidence>
<evidence type="ECO:0000256" key="1">
    <source>
        <dbReference type="ARBA" id="ARBA00005896"/>
    </source>
</evidence>
<feature type="domain" description="TauD/TfdA-like" evidence="6">
    <location>
        <begin position="8"/>
        <end position="252"/>
    </location>
</feature>
<keyword evidence="2" id="KW-0479">Metal-binding</keyword>
<dbReference type="GO" id="GO:0006790">
    <property type="term" value="P:sulfur compound metabolic process"/>
    <property type="evidence" value="ECO:0007669"/>
    <property type="project" value="TreeGrafter"/>
</dbReference>
<dbReference type="InterPro" id="IPR042098">
    <property type="entry name" value="TauD-like_sf"/>
</dbReference>
<evidence type="ECO:0000256" key="2">
    <source>
        <dbReference type="ARBA" id="ARBA00022723"/>
    </source>
</evidence>
<proteinExistence type="inferred from homology"/>
<dbReference type="GO" id="GO:0005737">
    <property type="term" value="C:cytoplasm"/>
    <property type="evidence" value="ECO:0007669"/>
    <property type="project" value="TreeGrafter"/>
</dbReference>
<dbReference type="Proteomes" id="UP000024284">
    <property type="component" value="Unassembled WGS sequence"/>
</dbReference>
<keyword evidence="3 7" id="KW-0223">Dioxygenase</keyword>
<organism evidence="7 8">
    <name type="scientific">Sphingobium herbicidovorans (strain ATCC 700291 / DSM 11019 / CCUG 56400 / KCTC 2939 / LMG 18315 / NBRC 16415 / MH)</name>
    <name type="common">Sphingomonas herbicidovorans</name>
    <dbReference type="NCBI Taxonomy" id="1219045"/>
    <lineage>
        <taxon>Bacteria</taxon>
        <taxon>Pseudomonadati</taxon>
        <taxon>Pseudomonadota</taxon>
        <taxon>Alphaproteobacteria</taxon>
        <taxon>Sphingomonadales</taxon>
        <taxon>Sphingomonadaceae</taxon>
        <taxon>Sphingobium</taxon>
    </lineage>
</organism>
<reference evidence="7" key="1">
    <citation type="submission" date="2014-08" db="EMBL/GenBank/DDBJ databases">
        <title>Draft genome sequences of Sphingobium herbicidovorans.</title>
        <authorList>
            <person name="Gan H.M."/>
            <person name="Gan H.Y."/>
            <person name="Savka M.A."/>
        </authorList>
    </citation>
    <scope>NUCLEOTIDE SEQUENCE [LARGE SCALE GENOMIC DNA]</scope>
    <source>
        <strain evidence="7">NBRC 16415</strain>
    </source>
</reference>
<dbReference type="PANTHER" id="PTHR30468:SF1">
    <property type="entry name" value="ALPHA-KETOGLUTARATE-DEPENDENT SULFONATE DIOXYGENASE"/>
    <property type="match status" value="1"/>
</dbReference>
<dbReference type="SUPFAM" id="SSF51197">
    <property type="entry name" value="Clavaminate synthase-like"/>
    <property type="match status" value="1"/>
</dbReference>
<dbReference type="STRING" id="76947.GCA_002080435_03863"/>
<sequence>MDSPWTERPLEPFGMEIGIRLEWPLPDGFEQRMVELFDRHKMLLFRNQQLEEQDQVRLLENFGRVLGAHGEYREISTDGGLGSGPLTWHSDLAFTEEPFKVISLHAVAVNDGQSFTDFVNGANAAASLPADLAARVAGREALTMIAPVQTHRTVGYDSPDDMPHQVRPVIITHPRTGDAILYVSYMQTARIMGMERTESDATLDALFVELYRKDRVYRHHWNNGDIVIWDNIALQHARGDLTGMTPRRLQRIVVADKSFFDLLPQFQVGDERISAWGSGDKQLVLD</sequence>
<dbReference type="InterPro" id="IPR051323">
    <property type="entry name" value="AtsK-like"/>
</dbReference>
<dbReference type="Pfam" id="PF02668">
    <property type="entry name" value="TauD"/>
    <property type="match status" value="1"/>
</dbReference>
<evidence type="ECO:0000256" key="5">
    <source>
        <dbReference type="ARBA" id="ARBA00023004"/>
    </source>
</evidence>
<dbReference type="PANTHER" id="PTHR30468">
    <property type="entry name" value="ALPHA-KETOGLUTARATE-DEPENDENT SULFONATE DIOXYGENASE"/>
    <property type="match status" value="1"/>
</dbReference>
<comment type="similarity">
    <text evidence="1">Belongs to the TfdA dioxygenase family.</text>
</comment>
<keyword evidence="8" id="KW-1185">Reference proteome</keyword>
<protein>
    <submittedName>
        <fullName evidence="7">Dioxygenase</fullName>
    </submittedName>
</protein>
<comment type="caution">
    <text evidence="7">The sequence shown here is derived from an EMBL/GenBank/DDBJ whole genome shotgun (WGS) entry which is preliminary data.</text>
</comment>
<dbReference type="InterPro" id="IPR003819">
    <property type="entry name" value="TauD/TfdA-like"/>
</dbReference>
<name>A0A086P4N7_SPHHM</name>
<keyword evidence="4" id="KW-0560">Oxidoreductase</keyword>
<keyword evidence="5" id="KW-0408">Iron</keyword>
<evidence type="ECO:0000256" key="3">
    <source>
        <dbReference type="ARBA" id="ARBA00022964"/>
    </source>
</evidence>
<dbReference type="PATRIC" id="fig|1219045.3.peg.3998"/>
<evidence type="ECO:0000313" key="8">
    <source>
        <dbReference type="Proteomes" id="UP000024284"/>
    </source>
</evidence>